<dbReference type="Proteomes" id="UP001165085">
    <property type="component" value="Unassembled WGS sequence"/>
</dbReference>
<proteinExistence type="inferred from homology"/>
<dbReference type="GO" id="GO:0016403">
    <property type="term" value="F:dimethylargininase activity"/>
    <property type="evidence" value="ECO:0007669"/>
    <property type="project" value="TreeGrafter"/>
</dbReference>
<sequence>MLYTVLKKGAAQRVASTASKAASKKLSTTIEQVFVRRPPPNFALGLTTPAFGKPSNTDYGQALRQWLRYVEVFERRGIPTVSLPPLDQDCPDAVFVEDTCVLFKDNITGEDVAVVCENMARERRPEVETMKEALLKQGFDNDHRPFDRIGVLDGEGEMLDGGDVLKCPVSNKVYVGMSSRSNRSGVDKLASLLPNHEVIGVPVTKVLHLKSCMTALPDGRIIGYDPLVDDVDFFGGANNYLSVPEEGGAHVVILDDKTLLVAASAPRTADILDKEGYDLEIVDIEQFEKLEGCVTCLSVRRR</sequence>
<gene>
    <name evidence="4" type="ORF">TrST_g7066</name>
</gene>
<protein>
    <recommendedName>
        <fullName evidence="6">Dimethylargininase</fullName>
    </recommendedName>
</protein>
<comment type="caution">
    <text evidence="4">The sequence shown here is derived from an EMBL/GenBank/DDBJ whole genome shotgun (WGS) entry which is preliminary data.</text>
</comment>
<organism evidence="4 5">
    <name type="scientific">Triparma strigata</name>
    <dbReference type="NCBI Taxonomy" id="1606541"/>
    <lineage>
        <taxon>Eukaryota</taxon>
        <taxon>Sar</taxon>
        <taxon>Stramenopiles</taxon>
        <taxon>Ochrophyta</taxon>
        <taxon>Bolidophyceae</taxon>
        <taxon>Parmales</taxon>
        <taxon>Triparmaceae</taxon>
        <taxon>Triparma</taxon>
    </lineage>
</organism>
<accession>A0A9W7C5T9</accession>
<feature type="active site" description="Nucleophile" evidence="3">
    <location>
        <position position="296"/>
    </location>
</feature>
<dbReference type="Gene3D" id="3.75.10.10">
    <property type="entry name" value="L-arginine/glycine Amidinotransferase, Chain A"/>
    <property type="match status" value="1"/>
</dbReference>
<evidence type="ECO:0000313" key="5">
    <source>
        <dbReference type="Proteomes" id="UP001165085"/>
    </source>
</evidence>
<dbReference type="Pfam" id="PF19420">
    <property type="entry name" value="DDAH_eukar"/>
    <property type="match status" value="1"/>
</dbReference>
<dbReference type="GO" id="GO:0000052">
    <property type="term" value="P:citrulline metabolic process"/>
    <property type="evidence" value="ECO:0007669"/>
    <property type="project" value="TreeGrafter"/>
</dbReference>
<evidence type="ECO:0000313" key="4">
    <source>
        <dbReference type="EMBL" id="GMH98575.1"/>
    </source>
</evidence>
<keyword evidence="2" id="KW-0378">Hydrolase</keyword>
<evidence type="ECO:0000256" key="2">
    <source>
        <dbReference type="ARBA" id="ARBA00022801"/>
    </source>
</evidence>
<dbReference type="SUPFAM" id="SSF55909">
    <property type="entry name" value="Pentein"/>
    <property type="match status" value="1"/>
</dbReference>
<evidence type="ECO:0000256" key="3">
    <source>
        <dbReference type="PIRSR" id="PIRSR633199-1"/>
    </source>
</evidence>
<reference evidence="5" key="1">
    <citation type="journal article" date="2023" name="Commun. Biol.">
        <title>Genome analysis of Parmales, the sister group of diatoms, reveals the evolutionary specialization of diatoms from phago-mixotrophs to photoautotrophs.</title>
        <authorList>
            <person name="Ban H."/>
            <person name="Sato S."/>
            <person name="Yoshikawa S."/>
            <person name="Yamada K."/>
            <person name="Nakamura Y."/>
            <person name="Ichinomiya M."/>
            <person name="Sato N."/>
            <person name="Blanc-Mathieu R."/>
            <person name="Endo H."/>
            <person name="Kuwata A."/>
            <person name="Ogata H."/>
        </authorList>
    </citation>
    <scope>NUCLEOTIDE SEQUENCE [LARGE SCALE GENOMIC DNA]</scope>
    <source>
        <strain evidence="5">NIES 3701</strain>
    </source>
</reference>
<keyword evidence="5" id="KW-1185">Reference proteome</keyword>
<dbReference type="PANTHER" id="PTHR12737">
    <property type="entry name" value="DIMETHYLARGININE DIMETHYLAMINOHYDROLASE"/>
    <property type="match status" value="1"/>
</dbReference>
<dbReference type="GO" id="GO:0016597">
    <property type="term" value="F:amino acid binding"/>
    <property type="evidence" value="ECO:0007669"/>
    <property type="project" value="TreeGrafter"/>
</dbReference>
<feature type="active site" description="Proton donor" evidence="3">
    <location>
        <position position="208"/>
    </location>
</feature>
<dbReference type="OrthoDB" id="26679at2759"/>
<dbReference type="InterPro" id="IPR033199">
    <property type="entry name" value="DDAH-like"/>
</dbReference>
<dbReference type="AlphaFoldDB" id="A0A9W7C5T9"/>
<dbReference type="EMBL" id="BRXY01000527">
    <property type="protein sequence ID" value="GMH98575.1"/>
    <property type="molecule type" value="Genomic_DNA"/>
</dbReference>
<name>A0A9W7C5T9_9STRA</name>
<dbReference type="PANTHER" id="PTHR12737:SF9">
    <property type="entry name" value="DIMETHYLARGININASE"/>
    <property type="match status" value="1"/>
</dbReference>
<evidence type="ECO:0008006" key="6">
    <source>
        <dbReference type="Google" id="ProtNLM"/>
    </source>
</evidence>
<comment type="similarity">
    <text evidence="1">Belongs to the DDAH family.</text>
</comment>
<dbReference type="GO" id="GO:0006525">
    <property type="term" value="P:arginine metabolic process"/>
    <property type="evidence" value="ECO:0007669"/>
    <property type="project" value="TreeGrafter"/>
</dbReference>
<evidence type="ECO:0000256" key="1">
    <source>
        <dbReference type="ARBA" id="ARBA00008532"/>
    </source>
</evidence>
<dbReference type="GO" id="GO:0045429">
    <property type="term" value="P:positive regulation of nitric oxide biosynthetic process"/>
    <property type="evidence" value="ECO:0007669"/>
    <property type="project" value="TreeGrafter"/>
</dbReference>